<organism evidence="2">
    <name type="scientific">Salvia splendens</name>
    <name type="common">Scarlet sage</name>
    <dbReference type="NCBI Taxonomy" id="180675"/>
    <lineage>
        <taxon>Eukaryota</taxon>
        <taxon>Viridiplantae</taxon>
        <taxon>Streptophyta</taxon>
        <taxon>Embryophyta</taxon>
        <taxon>Tracheophyta</taxon>
        <taxon>Spermatophyta</taxon>
        <taxon>Magnoliopsida</taxon>
        <taxon>eudicotyledons</taxon>
        <taxon>Gunneridae</taxon>
        <taxon>Pentapetalae</taxon>
        <taxon>asterids</taxon>
        <taxon>lamiids</taxon>
        <taxon>Lamiales</taxon>
        <taxon>Lamiaceae</taxon>
        <taxon>Nepetoideae</taxon>
        <taxon>Mentheae</taxon>
        <taxon>Salviinae</taxon>
        <taxon>Salvia</taxon>
        <taxon>Salvia subgen. Calosphace</taxon>
        <taxon>core Calosphace</taxon>
    </lineage>
</organism>
<dbReference type="GO" id="GO:0035251">
    <property type="term" value="F:UDP-glucosyltransferase activity"/>
    <property type="evidence" value="ECO:0007669"/>
    <property type="project" value="InterPro"/>
</dbReference>
<protein>
    <submittedName>
        <fullName evidence="2">Uncharacterized protein</fullName>
    </submittedName>
</protein>
<dbReference type="SUPFAM" id="SSF53756">
    <property type="entry name" value="UDP-Glycosyltransferase/glycogen phosphorylase"/>
    <property type="match status" value="1"/>
</dbReference>
<dbReference type="Proteomes" id="UP000298416">
    <property type="component" value="Unassembled WGS sequence"/>
</dbReference>
<evidence type="ECO:0000256" key="1">
    <source>
        <dbReference type="ARBA" id="ARBA00009995"/>
    </source>
</evidence>
<dbReference type="InterPro" id="IPR050481">
    <property type="entry name" value="UDP-glycosyltransf_plant"/>
</dbReference>
<dbReference type="Gene3D" id="3.40.50.2000">
    <property type="entry name" value="Glycogen Phosphorylase B"/>
    <property type="match status" value="3"/>
</dbReference>
<dbReference type="AlphaFoldDB" id="A0A8X8ZJK4"/>
<reference evidence="2" key="2">
    <citation type="submission" date="2020-08" db="EMBL/GenBank/DDBJ databases">
        <title>Plant Genome Project.</title>
        <authorList>
            <person name="Zhang R.-G."/>
        </authorList>
    </citation>
    <scope>NUCLEOTIDE SEQUENCE</scope>
    <source>
        <strain evidence="2">Huo1</strain>
        <tissue evidence="2">Leaf</tissue>
    </source>
</reference>
<reference evidence="2" key="1">
    <citation type="submission" date="2018-01" db="EMBL/GenBank/DDBJ databases">
        <authorList>
            <person name="Mao J.F."/>
        </authorList>
    </citation>
    <scope>NUCLEOTIDE SEQUENCE</scope>
    <source>
        <strain evidence="2">Huo1</strain>
        <tissue evidence="2">Leaf</tissue>
    </source>
</reference>
<keyword evidence="3" id="KW-1185">Reference proteome</keyword>
<accession>A0A8X8ZJK4</accession>
<proteinExistence type="inferred from homology"/>
<evidence type="ECO:0000313" key="2">
    <source>
        <dbReference type="EMBL" id="KAG6406978.1"/>
    </source>
</evidence>
<dbReference type="EMBL" id="PNBA02000011">
    <property type="protein sequence ID" value="KAG6406978.1"/>
    <property type="molecule type" value="Genomic_DNA"/>
</dbReference>
<comment type="similarity">
    <text evidence="1">Belongs to the UDP-glycosyltransferase family.</text>
</comment>
<evidence type="ECO:0000313" key="3">
    <source>
        <dbReference type="Proteomes" id="UP000298416"/>
    </source>
</evidence>
<dbReference type="PANTHER" id="PTHR48048:SF45">
    <property type="entry name" value="GLYCOSYLTRANSFERASE"/>
    <property type="match status" value="1"/>
</dbReference>
<gene>
    <name evidence="2" type="ORF">SASPL_129958</name>
</gene>
<sequence length="322" mass="36131">MESKRAELIFIPSPGLSHLLVSTVETAKLLLHHHPRLAVTPKPSDDAKTAAFIQNTSSSHSSRLKFINLSPKQPLNHIFFDTIDNQDSNIRDTVSNLIQNSPNSQFAGFVLDIFGTKFIDVAVEFGQDISRFKNSGDEIPVPATVFPEVFLDENLGQDVFFDHIRRISEVKGIMVNTFYEMESYAIEALLSDEKLPDVYPVGPVLAETGRVIRWAPHVESVWSVVHTTTFPLYVEQQLNAFFLVRELGVAEAEAIVIGYKMDLTGERPSEVIEEAIRRLMVGEGVRGRVEEMRRKARSALVEGGSSYNAQRLFVEEVMRNIG</sequence>
<name>A0A8X8ZJK4_SALSN</name>
<dbReference type="PANTHER" id="PTHR48048">
    <property type="entry name" value="GLYCOSYLTRANSFERASE"/>
    <property type="match status" value="1"/>
</dbReference>
<comment type="caution">
    <text evidence="2">The sequence shown here is derived from an EMBL/GenBank/DDBJ whole genome shotgun (WGS) entry which is preliminary data.</text>
</comment>